<name>A0ABR2Z9Q6_9AGAR</name>
<evidence type="ECO:0000313" key="1">
    <source>
        <dbReference type="EMBL" id="KAL0057644.1"/>
    </source>
</evidence>
<dbReference type="Proteomes" id="UP001437256">
    <property type="component" value="Unassembled WGS sequence"/>
</dbReference>
<keyword evidence="2" id="KW-1185">Reference proteome</keyword>
<accession>A0ABR2Z9Q6</accession>
<reference evidence="1 2" key="1">
    <citation type="submission" date="2024-05" db="EMBL/GenBank/DDBJ databases">
        <title>A draft genome resource for the thread blight pathogen Marasmius tenuissimus strain MS-2.</title>
        <authorList>
            <person name="Yulfo-Soto G.E."/>
            <person name="Baruah I.K."/>
            <person name="Amoako-Attah I."/>
            <person name="Bukari Y."/>
            <person name="Meinhardt L.W."/>
            <person name="Bailey B.A."/>
            <person name="Cohen S.P."/>
        </authorList>
    </citation>
    <scope>NUCLEOTIDE SEQUENCE [LARGE SCALE GENOMIC DNA]</scope>
    <source>
        <strain evidence="1 2">MS-2</strain>
    </source>
</reference>
<dbReference type="Gene3D" id="1.10.8.1180">
    <property type="match status" value="1"/>
</dbReference>
<dbReference type="EMBL" id="JBBXMP010000471">
    <property type="protein sequence ID" value="KAL0057644.1"/>
    <property type="molecule type" value="Genomic_DNA"/>
</dbReference>
<proteinExistence type="predicted"/>
<evidence type="ECO:0000313" key="2">
    <source>
        <dbReference type="Proteomes" id="UP001437256"/>
    </source>
</evidence>
<gene>
    <name evidence="1" type="ORF">AAF712_015704</name>
</gene>
<sequence>MVMYSQWKPKTTLKDACGLCAIDWSCKIENKGKIIHDFTTYWEQEVVPNDGVHIVWERKAAVDWIPLQLSSQANEPEKRPSTEAGF</sequence>
<protein>
    <submittedName>
        <fullName evidence="1">Uncharacterized protein</fullName>
    </submittedName>
</protein>
<comment type="caution">
    <text evidence="1">The sequence shown here is derived from an EMBL/GenBank/DDBJ whole genome shotgun (WGS) entry which is preliminary data.</text>
</comment>
<organism evidence="1 2">
    <name type="scientific">Marasmius tenuissimus</name>
    <dbReference type="NCBI Taxonomy" id="585030"/>
    <lineage>
        <taxon>Eukaryota</taxon>
        <taxon>Fungi</taxon>
        <taxon>Dikarya</taxon>
        <taxon>Basidiomycota</taxon>
        <taxon>Agaricomycotina</taxon>
        <taxon>Agaricomycetes</taxon>
        <taxon>Agaricomycetidae</taxon>
        <taxon>Agaricales</taxon>
        <taxon>Marasmiineae</taxon>
        <taxon>Marasmiaceae</taxon>
        <taxon>Marasmius</taxon>
    </lineage>
</organism>